<dbReference type="CDD" id="cd00096">
    <property type="entry name" value="Ig"/>
    <property type="match status" value="1"/>
</dbReference>
<keyword evidence="1" id="KW-1133">Transmembrane helix</keyword>
<dbReference type="Pfam" id="PF13927">
    <property type="entry name" value="Ig_3"/>
    <property type="match status" value="1"/>
</dbReference>
<dbReference type="FunFam" id="2.60.40.10:FF:001107">
    <property type="entry name" value="Defective proboscis extension response"/>
    <property type="match status" value="1"/>
</dbReference>
<dbReference type="GO" id="GO:0050808">
    <property type="term" value="P:synapse organization"/>
    <property type="evidence" value="ECO:0007669"/>
    <property type="project" value="TreeGrafter"/>
</dbReference>
<dbReference type="EnsemblMetazoa" id="XM_019909548.1">
    <property type="protein sequence ID" value="XP_019765107.1"/>
    <property type="gene ID" value="LOC109540961"/>
</dbReference>
<feature type="transmembrane region" description="Helical" evidence="1">
    <location>
        <begin position="273"/>
        <end position="292"/>
    </location>
</feature>
<sequence>MNCRIILLWLFTNRLKGISECFSTIIRENYDGSRIEAENKLNRAEGVSDHIVPYWDQPFSQPYFDNTTKREYTTTVGQTAHLHCRVRNLGDRAVSWIRKRDLHILTVGIQTYTNDQRFMSLHTDGSDEWTLKITSSQTRDSGVYECQVSTEPKISQAFKLNVVVSKAKIIGNPELHIKSGSDINLTCVVLQTPDPPSFIYWYRGGDVINYSQRGGINVVTEKQTKTSRLLISRATPEDSGNYTCSPSSSDAASVLVHVLQGETPAAMQHSATVRIGTIDFTLLILFLCFVFVR</sequence>
<feature type="domain" description="Ig-like" evidence="3">
    <location>
        <begin position="62"/>
        <end position="149"/>
    </location>
</feature>
<dbReference type="FunFam" id="2.60.40.10:FF:000129">
    <property type="entry name" value="CLUMA_CG018772, isoform A"/>
    <property type="match status" value="1"/>
</dbReference>
<dbReference type="InterPro" id="IPR003599">
    <property type="entry name" value="Ig_sub"/>
</dbReference>
<keyword evidence="1" id="KW-0812">Transmembrane</keyword>
<dbReference type="RefSeq" id="XP_019765107.1">
    <property type="nucleotide sequence ID" value="XM_019909548.2"/>
</dbReference>
<keyword evidence="1" id="KW-0472">Membrane</keyword>
<dbReference type="Pfam" id="PF07686">
    <property type="entry name" value="V-set"/>
    <property type="match status" value="1"/>
</dbReference>
<dbReference type="SMART" id="SM00406">
    <property type="entry name" value="IGv"/>
    <property type="match status" value="2"/>
</dbReference>
<dbReference type="InterPro" id="IPR036179">
    <property type="entry name" value="Ig-like_dom_sf"/>
</dbReference>
<dbReference type="KEGG" id="dpa:109540961"/>
<dbReference type="Proteomes" id="UP000019118">
    <property type="component" value="Unassembled WGS sequence"/>
</dbReference>
<evidence type="ECO:0000313" key="5">
    <source>
        <dbReference type="Proteomes" id="UP000019118"/>
    </source>
</evidence>
<keyword evidence="5" id="KW-1185">Reference proteome</keyword>
<dbReference type="SUPFAM" id="SSF48726">
    <property type="entry name" value="Immunoglobulin"/>
    <property type="match status" value="2"/>
</dbReference>
<evidence type="ECO:0000259" key="3">
    <source>
        <dbReference type="PROSITE" id="PS50835"/>
    </source>
</evidence>
<proteinExistence type="predicted"/>
<feature type="domain" description="Ig-like" evidence="3">
    <location>
        <begin position="152"/>
        <end position="255"/>
    </location>
</feature>
<dbReference type="PROSITE" id="PS50835">
    <property type="entry name" value="IG_LIKE"/>
    <property type="match status" value="2"/>
</dbReference>
<dbReference type="SMART" id="SM00408">
    <property type="entry name" value="IGc2"/>
    <property type="match status" value="2"/>
</dbReference>
<reference evidence="5" key="1">
    <citation type="journal article" date="2013" name="Genome Biol.">
        <title>Draft genome of the mountain pine beetle, Dendroctonus ponderosae Hopkins, a major forest pest.</title>
        <authorList>
            <person name="Keeling C.I."/>
            <person name="Yuen M.M."/>
            <person name="Liao N.Y."/>
            <person name="Docking T.R."/>
            <person name="Chan S.K."/>
            <person name="Taylor G.A."/>
            <person name="Palmquist D.L."/>
            <person name="Jackman S.D."/>
            <person name="Nguyen A."/>
            <person name="Li M."/>
            <person name="Henderson H."/>
            <person name="Janes J.K."/>
            <person name="Zhao Y."/>
            <person name="Pandoh P."/>
            <person name="Moore R."/>
            <person name="Sperling F.A."/>
            <person name="Huber D.P."/>
            <person name="Birol I."/>
            <person name="Jones S.J."/>
            <person name="Bohlmann J."/>
        </authorList>
    </citation>
    <scope>NUCLEOTIDE SEQUENCE</scope>
</reference>
<dbReference type="SMART" id="SM00409">
    <property type="entry name" value="IG"/>
    <property type="match status" value="2"/>
</dbReference>
<dbReference type="InterPro" id="IPR037448">
    <property type="entry name" value="Zig-8"/>
</dbReference>
<evidence type="ECO:0000313" key="4">
    <source>
        <dbReference type="EnsemblMetazoa" id="XP_019765107.1"/>
    </source>
</evidence>
<dbReference type="InterPro" id="IPR013783">
    <property type="entry name" value="Ig-like_fold"/>
</dbReference>
<keyword evidence="2" id="KW-0732">Signal</keyword>
<dbReference type="EnsemblMetazoa" id="XM_019909547.1">
    <property type="protein sequence ID" value="XP_019765106.1"/>
    <property type="gene ID" value="LOC109540961"/>
</dbReference>
<organism evidence="4 5">
    <name type="scientific">Dendroctonus ponderosae</name>
    <name type="common">Mountain pine beetle</name>
    <dbReference type="NCBI Taxonomy" id="77166"/>
    <lineage>
        <taxon>Eukaryota</taxon>
        <taxon>Metazoa</taxon>
        <taxon>Ecdysozoa</taxon>
        <taxon>Arthropoda</taxon>
        <taxon>Hexapoda</taxon>
        <taxon>Insecta</taxon>
        <taxon>Pterygota</taxon>
        <taxon>Neoptera</taxon>
        <taxon>Endopterygota</taxon>
        <taxon>Coleoptera</taxon>
        <taxon>Polyphaga</taxon>
        <taxon>Cucujiformia</taxon>
        <taxon>Curculionidae</taxon>
        <taxon>Scolytinae</taxon>
        <taxon>Dendroctonus</taxon>
    </lineage>
</organism>
<dbReference type="GO" id="GO:0032589">
    <property type="term" value="C:neuron projection membrane"/>
    <property type="evidence" value="ECO:0007669"/>
    <property type="project" value="TreeGrafter"/>
</dbReference>
<feature type="chain" id="PRO_5044712643" description="Ig-like domain-containing protein" evidence="2">
    <location>
        <begin position="22"/>
        <end position="293"/>
    </location>
</feature>
<dbReference type="InterPro" id="IPR003598">
    <property type="entry name" value="Ig_sub2"/>
</dbReference>
<dbReference type="GeneID" id="109540961"/>
<accession>A0AAR5PVZ3</accession>
<reference evidence="4" key="2">
    <citation type="submission" date="2024-08" db="UniProtKB">
        <authorList>
            <consortium name="EnsemblMetazoa"/>
        </authorList>
    </citation>
    <scope>IDENTIFICATION</scope>
</reference>
<dbReference type="PANTHER" id="PTHR23279:SF41">
    <property type="entry name" value="DEFECTIVE PROBOSCIS EXTENSION RESPONSE 4-RELATED"/>
    <property type="match status" value="1"/>
</dbReference>
<evidence type="ECO:0000256" key="1">
    <source>
        <dbReference type="SAM" id="Phobius"/>
    </source>
</evidence>
<dbReference type="RefSeq" id="XP_019765106.1">
    <property type="nucleotide sequence ID" value="XM_019909547.2"/>
</dbReference>
<dbReference type="InterPro" id="IPR007110">
    <property type="entry name" value="Ig-like_dom"/>
</dbReference>
<protein>
    <recommendedName>
        <fullName evidence="3">Ig-like domain-containing protein</fullName>
    </recommendedName>
</protein>
<feature type="signal peptide" evidence="2">
    <location>
        <begin position="1"/>
        <end position="21"/>
    </location>
</feature>
<dbReference type="PANTHER" id="PTHR23279">
    <property type="entry name" value="DEFECTIVE PROBOSCIS EXTENSION RESPONSE DPR -RELATED"/>
    <property type="match status" value="1"/>
</dbReference>
<dbReference type="Gene3D" id="2.60.40.10">
    <property type="entry name" value="Immunoglobulins"/>
    <property type="match status" value="2"/>
</dbReference>
<dbReference type="InterPro" id="IPR013106">
    <property type="entry name" value="Ig_V-set"/>
</dbReference>
<dbReference type="AlphaFoldDB" id="A0AAR5PVZ3"/>
<name>A0AAR5PVZ3_DENPD</name>
<evidence type="ECO:0000256" key="2">
    <source>
        <dbReference type="SAM" id="SignalP"/>
    </source>
</evidence>